<reference evidence="2 3" key="1">
    <citation type="submission" date="2018-06" db="EMBL/GenBank/DDBJ databases">
        <title>Genomic insight into two independent archaeal endosymbiosis events.</title>
        <authorList>
            <person name="Lind A.E."/>
            <person name="Lewis W.H."/>
            <person name="Spang A."/>
            <person name="Guy L."/>
            <person name="Embley M.T."/>
            <person name="Ettema T.J.G."/>
        </authorList>
    </citation>
    <scope>NUCLEOTIDE SEQUENCE [LARGE SCALE GENOMIC DNA]</scope>
    <source>
        <strain evidence="2">NOE</strain>
    </source>
</reference>
<evidence type="ECO:0000313" key="3">
    <source>
        <dbReference type="Proteomes" id="UP000253099"/>
    </source>
</evidence>
<accession>A0A366MEQ9</accession>
<name>A0A366MEQ9_9EURY</name>
<protein>
    <recommendedName>
        <fullName evidence="4">Big-1 domain-containing protein</fullName>
    </recommendedName>
</protein>
<organism evidence="2 3">
    <name type="scientific">Candidatus Methanobinarius endosymbioticus</name>
    <dbReference type="NCBI Taxonomy" id="2006182"/>
    <lineage>
        <taxon>Archaea</taxon>
        <taxon>Methanobacteriati</taxon>
        <taxon>Methanobacteriota</taxon>
        <taxon>Methanomada group</taxon>
        <taxon>Methanobacteria</taxon>
        <taxon>Methanobacteriales</taxon>
        <taxon>Methanobacteriaceae</taxon>
        <taxon>Candidatus Methanobinarius</taxon>
    </lineage>
</organism>
<sequence length="153" mass="17218">MKTDKEKIIVTLTDENGNLLANKKMIIAFNGRTYIRTTNFNGQIIIKYKYVWDFKVIAEFAGDDKYYASSGLASKRIVIKITLKKNGNKLTATLTDKNGKPLEDKKIVLRDSKGRILAIGLTDKIVSLLLSIKVLVFISKLPSTVMTYTEVLQ</sequence>
<dbReference type="AlphaFoldDB" id="A0A366MEQ9"/>
<keyword evidence="3" id="KW-1185">Reference proteome</keyword>
<keyword evidence="1" id="KW-1133">Transmembrane helix</keyword>
<keyword evidence="1" id="KW-0472">Membrane</keyword>
<evidence type="ECO:0008006" key="4">
    <source>
        <dbReference type="Google" id="ProtNLM"/>
    </source>
</evidence>
<gene>
    <name evidence="2" type="ORF">ALNOE001_04070</name>
</gene>
<evidence type="ECO:0000256" key="1">
    <source>
        <dbReference type="SAM" id="Phobius"/>
    </source>
</evidence>
<dbReference type="Proteomes" id="UP000253099">
    <property type="component" value="Unassembled WGS sequence"/>
</dbReference>
<keyword evidence="1" id="KW-0812">Transmembrane</keyword>
<dbReference type="EMBL" id="NIZT01000009">
    <property type="protein sequence ID" value="RBQ24170.1"/>
    <property type="molecule type" value="Genomic_DNA"/>
</dbReference>
<feature type="transmembrane region" description="Helical" evidence="1">
    <location>
        <begin position="116"/>
        <end position="138"/>
    </location>
</feature>
<comment type="caution">
    <text evidence="2">The sequence shown here is derived from an EMBL/GenBank/DDBJ whole genome shotgun (WGS) entry which is preliminary data.</text>
</comment>
<proteinExistence type="predicted"/>
<evidence type="ECO:0000313" key="2">
    <source>
        <dbReference type="EMBL" id="RBQ24170.1"/>
    </source>
</evidence>